<dbReference type="Proteomes" id="UP001177003">
    <property type="component" value="Chromosome 5"/>
</dbReference>
<organism evidence="1 2">
    <name type="scientific">Lactuca saligna</name>
    <name type="common">Willowleaf lettuce</name>
    <dbReference type="NCBI Taxonomy" id="75948"/>
    <lineage>
        <taxon>Eukaryota</taxon>
        <taxon>Viridiplantae</taxon>
        <taxon>Streptophyta</taxon>
        <taxon>Embryophyta</taxon>
        <taxon>Tracheophyta</taxon>
        <taxon>Spermatophyta</taxon>
        <taxon>Magnoliopsida</taxon>
        <taxon>eudicotyledons</taxon>
        <taxon>Gunneridae</taxon>
        <taxon>Pentapetalae</taxon>
        <taxon>asterids</taxon>
        <taxon>campanulids</taxon>
        <taxon>Asterales</taxon>
        <taxon>Asteraceae</taxon>
        <taxon>Cichorioideae</taxon>
        <taxon>Cichorieae</taxon>
        <taxon>Lactucinae</taxon>
        <taxon>Lactuca</taxon>
    </lineage>
</organism>
<dbReference type="EMBL" id="OX465081">
    <property type="protein sequence ID" value="CAI9287626.1"/>
    <property type="molecule type" value="Genomic_DNA"/>
</dbReference>
<dbReference type="AlphaFoldDB" id="A0AA35Z8B5"/>
<keyword evidence="2" id="KW-1185">Reference proteome</keyword>
<gene>
    <name evidence="1" type="ORF">LSALG_LOCUS26979</name>
</gene>
<accession>A0AA35Z8B5</accession>
<proteinExistence type="predicted"/>
<evidence type="ECO:0000313" key="2">
    <source>
        <dbReference type="Proteomes" id="UP001177003"/>
    </source>
</evidence>
<protein>
    <submittedName>
        <fullName evidence="1">Uncharacterized protein</fullName>
    </submittedName>
</protein>
<reference evidence="1" key="1">
    <citation type="submission" date="2023-04" db="EMBL/GenBank/DDBJ databases">
        <authorList>
            <person name="Vijverberg K."/>
            <person name="Xiong W."/>
            <person name="Schranz E."/>
        </authorList>
    </citation>
    <scope>NUCLEOTIDE SEQUENCE</scope>
</reference>
<sequence>MIAPCPPTASSQTKTSIHLSTPLFSDFITPPTTSVEPPVLVNASYAGADTSGFTMSHISPPISSLCQDNPDMIYGDGEDDMVGFTFSPFTIRSESDEKAPVMKGQLKAIHENLDSFLKASKPSSTEDYSQASVKSILETLTK</sequence>
<name>A0AA35Z8B5_LACSI</name>
<evidence type="ECO:0000313" key="1">
    <source>
        <dbReference type="EMBL" id="CAI9287626.1"/>
    </source>
</evidence>